<comment type="caution">
    <text evidence="1">The sequence shown here is derived from an EMBL/GenBank/DDBJ whole genome shotgun (WGS) entry which is preliminary data.</text>
</comment>
<dbReference type="OrthoDB" id="9898394at2"/>
<organism evidence="1 2">
    <name type="scientific">Actinomadura rudentiformis</name>
    <dbReference type="NCBI Taxonomy" id="359158"/>
    <lineage>
        <taxon>Bacteria</taxon>
        <taxon>Bacillati</taxon>
        <taxon>Actinomycetota</taxon>
        <taxon>Actinomycetes</taxon>
        <taxon>Streptosporangiales</taxon>
        <taxon>Thermomonosporaceae</taxon>
        <taxon>Actinomadura</taxon>
    </lineage>
</organism>
<dbReference type="AlphaFoldDB" id="A0A6H9YUI3"/>
<dbReference type="EMBL" id="WBMT01000009">
    <property type="protein sequence ID" value="KAB2347316.1"/>
    <property type="molecule type" value="Genomic_DNA"/>
</dbReference>
<keyword evidence="2" id="KW-1185">Reference proteome</keyword>
<dbReference type="Proteomes" id="UP000468735">
    <property type="component" value="Unassembled WGS sequence"/>
</dbReference>
<accession>A0A6H9YUI3</accession>
<evidence type="ECO:0000313" key="1">
    <source>
        <dbReference type="EMBL" id="KAB2347316.1"/>
    </source>
</evidence>
<protein>
    <submittedName>
        <fullName evidence="1">Uncharacterized protein</fullName>
    </submittedName>
</protein>
<proteinExistence type="predicted"/>
<sequence length="167" mass="18509">MNIEVNVNDITLDSVIDGDDEGAVRLREIIGVKLAHQIIGSDAWPTLSKRITDIRDEEIRKLVLPAITKAFESPLQKTNNWGDPVGEPVTLRDVIVQEARKILNGTRDRYDARTEPLGRKLIREMVEREIRKELANAINAEREKVVAAVRAQAADLIAKAVAQGVGA</sequence>
<gene>
    <name evidence="1" type="ORF">F8566_20100</name>
</gene>
<name>A0A6H9YUI3_9ACTN</name>
<dbReference type="RefSeq" id="WP_151562032.1">
    <property type="nucleotide sequence ID" value="NZ_WBMT01000009.1"/>
</dbReference>
<reference evidence="1 2" key="1">
    <citation type="submission" date="2019-09" db="EMBL/GenBank/DDBJ databases">
        <title>Actinomadura physcomitrii sp. nov., a novel actinomycete isolated from moss [Physcomitrium sphaericum (Ludw) Fuernr].</title>
        <authorList>
            <person name="Zhuang X."/>
            <person name="Liu C."/>
        </authorList>
    </citation>
    <scope>NUCLEOTIDE SEQUENCE [LARGE SCALE GENOMIC DNA]</scope>
    <source>
        <strain evidence="1 2">HMC1</strain>
    </source>
</reference>
<evidence type="ECO:0000313" key="2">
    <source>
        <dbReference type="Proteomes" id="UP000468735"/>
    </source>
</evidence>